<keyword evidence="1" id="KW-0805">Transcription regulation</keyword>
<dbReference type="Pfam" id="PF00392">
    <property type="entry name" value="GntR"/>
    <property type="match status" value="1"/>
</dbReference>
<keyword evidence="3" id="KW-0804">Transcription</keyword>
<dbReference type="Proteomes" id="UP000186455">
    <property type="component" value="Unassembled WGS sequence"/>
</dbReference>
<feature type="domain" description="HTH gntR-type" evidence="4">
    <location>
        <begin position="11"/>
        <end position="78"/>
    </location>
</feature>
<keyword evidence="6" id="KW-1185">Reference proteome</keyword>
<evidence type="ECO:0000313" key="6">
    <source>
        <dbReference type="Proteomes" id="UP000186455"/>
    </source>
</evidence>
<dbReference type="AlphaFoldDB" id="A0A1Q4V7Z8"/>
<protein>
    <submittedName>
        <fullName evidence="5">Transcriptional regulator</fullName>
    </submittedName>
</protein>
<dbReference type="GO" id="GO:0003700">
    <property type="term" value="F:DNA-binding transcription factor activity"/>
    <property type="evidence" value="ECO:0007669"/>
    <property type="project" value="InterPro"/>
</dbReference>
<dbReference type="Gene3D" id="1.20.120.530">
    <property type="entry name" value="GntR ligand-binding domain-like"/>
    <property type="match status" value="1"/>
</dbReference>
<dbReference type="InterPro" id="IPR036390">
    <property type="entry name" value="WH_DNA-bd_sf"/>
</dbReference>
<dbReference type="PANTHER" id="PTHR43537">
    <property type="entry name" value="TRANSCRIPTIONAL REGULATOR, GNTR FAMILY"/>
    <property type="match status" value="1"/>
</dbReference>
<organism evidence="5 6">
    <name type="scientific">Streptomyces uncialis</name>
    <dbReference type="NCBI Taxonomy" id="1048205"/>
    <lineage>
        <taxon>Bacteria</taxon>
        <taxon>Bacillati</taxon>
        <taxon>Actinomycetota</taxon>
        <taxon>Actinomycetes</taxon>
        <taxon>Kitasatosporales</taxon>
        <taxon>Streptomycetaceae</taxon>
        <taxon>Streptomyces</taxon>
    </lineage>
</organism>
<dbReference type="RefSeq" id="WP_073788334.1">
    <property type="nucleotide sequence ID" value="NZ_LFBV01000003.1"/>
</dbReference>
<evidence type="ECO:0000256" key="1">
    <source>
        <dbReference type="ARBA" id="ARBA00023015"/>
    </source>
</evidence>
<keyword evidence="2" id="KW-0238">DNA-binding</keyword>
<dbReference type="InterPro" id="IPR036388">
    <property type="entry name" value="WH-like_DNA-bd_sf"/>
</dbReference>
<dbReference type="InterPro" id="IPR008920">
    <property type="entry name" value="TF_FadR/GntR_C"/>
</dbReference>
<dbReference type="Pfam" id="PF07729">
    <property type="entry name" value="FCD"/>
    <property type="match status" value="1"/>
</dbReference>
<dbReference type="Gene3D" id="1.10.10.10">
    <property type="entry name" value="Winged helix-like DNA-binding domain superfamily/Winged helix DNA-binding domain"/>
    <property type="match status" value="1"/>
</dbReference>
<dbReference type="InterPro" id="IPR011711">
    <property type="entry name" value="GntR_C"/>
</dbReference>
<gene>
    <name evidence="5" type="ORF">AB852_14920</name>
</gene>
<reference evidence="5 6" key="1">
    <citation type="submission" date="2015-06" db="EMBL/GenBank/DDBJ databases">
        <title>Cloning and characterization of the uncialamcin biosynthetic gene cluster.</title>
        <authorList>
            <person name="Yan X."/>
            <person name="Huang T."/>
            <person name="Ge H."/>
            <person name="Shen B."/>
        </authorList>
    </citation>
    <scope>NUCLEOTIDE SEQUENCE [LARGE SCALE GENOMIC DNA]</scope>
    <source>
        <strain evidence="5 6">DCA2648</strain>
    </source>
</reference>
<dbReference type="GO" id="GO:0003677">
    <property type="term" value="F:DNA binding"/>
    <property type="evidence" value="ECO:0007669"/>
    <property type="project" value="UniProtKB-KW"/>
</dbReference>
<evidence type="ECO:0000256" key="3">
    <source>
        <dbReference type="ARBA" id="ARBA00023163"/>
    </source>
</evidence>
<dbReference type="EMBL" id="LFBV01000003">
    <property type="protein sequence ID" value="OKH93971.1"/>
    <property type="molecule type" value="Genomic_DNA"/>
</dbReference>
<dbReference type="SMART" id="SM00895">
    <property type="entry name" value="FCD"/>
    <property type="match status" value="1"/>
</dbReference>
<dbReference type="PANTHER" id="PTHR43537:SF5">
    <property type="entry name" value="UXU OPERON TRANSCRIPTIONAL REGULATOR"/>
    <property type="match status" value="1"/>
</dbReference>
<dbReference type="CDD" id="cd07377">
    <property type="entry name" value="WHTH_GntR"/>
    <property type="match status" value="1"/>
</dbReference>
<proteinExistence type="predicted"/>
<evidence type="ECO:0000256" key="2">
    <source>
        <dbReference type="ARBA" id="ARBA00023125"/>
    </source>
</evidence>
<dbReference type="SUPFAM" id="SSF46785">
    <property type="entry name" value="Winged helix' DNA-binding domain"/>
    <property type="match status" value="1"/>
</dbReference>
<dbReference type="SMART" id="SM00345">
    <property type="entry name" value="HTH_GNTR"/>
    <property type="match status" value="1"/>
</dbReference>
<evidence type="ECO:0000313" key="5">
    <source>
        <dbReference type="EMBL" id="OKH93971.1"/>
    </source>
</evidence>
<dbReference type="PROSITE" id="PS50949">
    <property type="entry name" value="HTH_GNTR"/>
    <property type="match status" value="1"/>
</dbReference>
<dbReference type="InterPro" id="IPR000524">
    <property type="entry name" value="Tscrpt_reg_HTH_GntR"/>
</dbReference>
<sequence length="219" mass="25022">MTRAARTPRTSNSAGVIAERLRTSIRDGGLLPGTRLVQEKLATELKVSRIPLREAMHTLAAEGLIEVRPQRGMVVAELSHGEIAELFELRLQMEPHLADEIVRGCRDRDIDELQDLADEMRRQGGDAAGRASLNYEFHRRIYALSERRLTLRFVDQLLHLVEPYSRRWARSGHDLDRIDDEHQRMVDALRDRDAAALRRVITAHVEGARDHVMAAQRDE</sequence>
<accession>A0A1Q4V7Z8</accession>
<dbReference type="STRING" id="1048205.AB852_14920"/>
<comment type="caution">
    <text evidence="5">The sequence shown here is derived from an EMBL/GenBank/DDBJ whole genome shotgun (WGS) entry which is preliminary data.</text>
</comment>
<dbReference type="SUPFAM" id="SSF48008">
    <property type="entry name" value="GntR ligand-binding domain-like"/>
    <property type="match status" value="1"/>
</dbReference>
<evidence type="ECO:0000259" key="4">
    <source>
        <dbReference type="PROSITE" id="PS50949"/>
    </source>
</evidence>
<name>A0A1Q4V7Z8_9ACTN</name>